<organism evidence="2">
    <name type="scientific">marine sediment metagenome</name>
    <dbReference type="NCBI Taxonomy" id="412755"/>
    <lineage>
        <taxon>unclassified sequences</taxon>
        <taxon>metagenomes</taxon>
        <taxon>ecological metagenomes</taxon>
    </lineage>
</organism>
<evidence type="ECO:0000256" key="1">
    <source>
        <dbReference type="SAM" id="Phobius"/>
    </source>
</evidence>
<feature type="non-terminal residue" evidence="2">
    <location>
        <position position="1"/>
    </location>
</feature>
<proteinExistence type="predicted"/>
<name>X1S1Y7_9ZZZZ</name>
<protein>
    <submittedName>
        <fullName evidence="2">Uncharacterized protein</fullName>
    </submittedName>
</protein>
<comment type="caution">
    <text evidence="2">The sequence shown here is derived from an EMBL/GenBank/DDBJ whole genome shotgun (WGS) entry which is preliminary data.</text>
</comment>
<keyword evidence="1" id="KW-0472">Membrane</keyword>
<accession>X1S1Y7</accession>
<gene>
    <name evidence="2" type="ORF">S12H4_20020</name>
</gene>
<sequence length="79" mass="8360">ELPDGLVTPELVLQVAEATQDYVVTQTEFSEIMGTVTSIFVGAAVAGLTGMFLGAITGRFTRETGIKIEEKAGVPIPIY</sequence>
<dbReference type="EMBL" id="BARW01010083">
    <property type="protein sequence ID" value="GAI87032.1"/>
    <property type="molecule type" value="Genomic_DNA"/>
</dbReference>
<keyword evidence="1" id="KW-1133">Transmembrane helix</keyword>
<reference evidence="2" key="1">
    <citation type="journal article" date="2014" name="Front. Microbiol.">
        <title>High frequency of phylogenetically diverse reductive dehalogenase-homologous genes in deep subseafloor sedimentary metagenomes.</title>
        <authorList>
            <person name="Kawai M."/>
            <person name="Futagami T."/>
            <person name="Toyoda A."/>
            <person name="Takaki Y."/>
            <person name="Nishi S."/>
            <person name="Hori S."/>
            <person name="Arai W."/>
            <person name="Tsubouchi T."/>
            <person name="Morono Y."/>
            <person name="Uchiyama I."/>
            <person name="Ito T."/>
            <person name="Fujiyama A."/>
            <person name="Inagaki F."/>
            <person name="Takami H."/>
        </authorList>
    </citation>
    <scope>NUCLEOTIDE SEQUENCE</scope>
    <source>
        <strain evidence="2">Expedition CK06-06</strain>
    </source>
</reference>
<dbReference type="AlphaFoldDB" id="X1S1Y7"/>
<feature type="transmembrane region" description="Helical" evidence="1">
    <location>
        <begin position="32"/>
        <end position="56"/>
    </location>
</feature>
<evidence type="ECO:0000313" key="2">
    <source>
        <dbReference type="EMBL" id="GAI87032.1"/>
    </source>
</evidence>
<keyword evidence="1" id="KW-0812">Transmembrane</keyword>